<keyword evidence="3" id="KW-1185">Reference proteome</keyword>
<protein>
    <submittedName>
        <fullName evidence="2">Uncharacterized protein</fullName>
    </submittedName>
</protein>
<evidence type="ECO:0000256" key="1">
    <source>
        <dbReference type="SAM" id="MobiDB-lite"/>
    </source>
</evidence>
<dbReference type="RefSeq" id="WP_071444893.1">
    <property type="nucleotide sequence ID" value="NZ_CP114569.1"/>
</dbReference>
<sequence>MTKQTIKITGLAEYSPLTDALANEYNGLQSNAAKRRLMLDCLRYGYALEKMGLGALVALMERQDLMALPESERAERFISMAMSLMGMVAADHQPKKQNRQAAPVESEALVPGKVSEPAPLPNDATSVKPVESSTPGTKPYQVESERVSRPIARLSRPSDDSNT</sequence>
<geneLocation type="plasmid" evidence="2 3">
    <name>unnamed5</name>
</geneLocation>
<dbReference type="GO" id="GO:0016740">
    <property type="term" value="F:transferase activity"/>
    <property type="evidence" value="ECO:0007669"/>
    <property type="project" value="UniProtKB-KW"/>
</dbReference>
<name>A0ABY7LB66_CITFR</name>
<dbReference type="Proteomes" id="UP001164536">
    <property type="component" value="Plasmid unnamed5"/>
</dbReference>
<keyword evidence="2" id="KW-0614">Plasmid</keyword>
<keyword evidence="2" id="KW-0808">Transferase</keyword>
<evidence type="ECO:0000313" key="3">
    <source>
        <dbReference type="Proteomes" id="UP001164536"/>
    </source>
</evidence>
<reference evidence="2" key="1">
    <citation type="submission" date="2022-12" db="EMBL/GenBank/DDBJ databases">
        <title>2953647.</title>
        <authorList>
            <person name="Hergert J."/>
            <person name="Casey R."/>
            <person name="Wagner J."/>
            <person name="Young E.L."/>
            <person name="Oakeson K.F."/>
        </authorList>
    </citation>
    <scope>NUCLEOTIDE SEQUENCE</scope>
    <source>
        <strain evidence="2">2953647</strain>
        <plasmid evidence="2">unnamed5</plasmid>
    </source>
</reference>
<gene>
    <name evidence="2" type="ORF">O4000_28905</name>
</gene>
<evidence type="ECO:0000313" key="2">
    <source>
        <dbReference type="EMBL" id="WAZ60732.1"/>
    </source>
</evidence>
<accession>A0ABY7LB66</accession>
<dbReference type="EMBL" id="CP114569">
    <property type="protein sequence ID" value="WAZ60732.1"/>
    <property type="molecule type" value="Genomic_DNA"/>
</dbReference>
<feature type="region of interest" description="Disordered" evidence="1">
    <location>
        <begin position="89"/>
        <end position="163"/>
    </location>
</feature>
<organism evidence="2 3">
    <name type="scientific">Citrobacter freundii</name>
    <dbReference type="NCBI Taxonomy" id="546"/>
    <lineage>
        <taxon>Bacteria</taxon>
        <taxon>Pseudomonadati</taxon>
        <taxon>Pseudomonadota</taxon>
        <taxon>Gammaproteobacteria</taxon>
        <taxon>Enterobacterales</taxon>
        <taxon>Enterobacteriaceae</taxon>
        <taxon>Citrobacter</taxon>
        <taxon>Citrobacter freundii complex</taxon>
    </lineage>
</organism>
<proteinExistence type="predicted"/>